<proteinExistence type="predicted"/>
<evidence type="ECO:0000313" key="3">
    <source>
        <dbReference type="Proteomes" id="UP000233440"/>
    </source>
</evidence>
<dbReference type="EMBL" id="PIQO01000012">
    <property type="protein sequence ID" value="PKR84155.1"/>
    <property type="molecule type" value="Genomic_DNA"/>
</dbReference>
<sequence length="334" mass="39272">MIKKDLTIPIRVLQDYALLERLPKHHPKRAIVETDYARQLAGYRGEKNLRYFLSFLPDYEYQIFFDLRLNIQNVDFQIDCFILSPRFSLIIESKNIAGTLIFDSRSEQCIRTYNGKEEGFPNPILQVARHRLLLQRWLKQYKFPSLPIEHFVAIAFPTTIIQSAYDDHSIYDKVIQAEGVINKIEKIKLRYKTEYLSTRQINSLCKTLLDNHSPPETHILKKFELHEEDLIKGVLCPKCPTTTMNRKHGTWFCPRCKLHSKTAHEQALLEYFLLYDSNITNKQFRDFTLLSNRCAAAYLLSTSTLRKSQGGNNVFYHPPSFNWFLHNPQIKKLL</sequence>
<evidence type="ECO:0000259" key="1">
    <source>
        <dbReference type="PROSITE" id="PS50965"/>
    </source>
</evidence>
<dbReference type="InterPro" id="IPR011528">
    <property type="entry name" value="NERD"/>
</dbReference>
<dbReference type="RefSeq" id="WP_101355072.1">
    <property type="nucleotide sequence ID" value="NZ_PIQO01000012.1"/>
</dbReference>
<name>A0A2N3LHW6_9BACI</name>
<comment type="caution">
    <text evidence="2">The sequence shown here is derived from an EMBL/GenBank/DDBJ whole genome shotgun (WGS) entry which is preliminary data.</text>
</comment>
<accession>A0A2N3LHW6</accession>
<gene>
    <name evidence="2" type="ORF">CWO92_15220</name>
</gene>
<protein>
    <submittedName>
        <fullName evidence="2">NERD nuclease</fullName>
    </submittedName>
</protein>
<dbReference type="Proteomes" id="UP000233440">
    <property type="component" value="Unassembled WGS sequence"/>
</dbReference>
<dbReference type="PROSITE" id="PS50965">
    <property type="entry name" value="NERD"/>
    <property type="match status" value="1"/>
</dbReference>
<dbReference type="OrthoDB" id="569879at2"/>
<organism evidence="2 3">
    <name type="scientific">Heyndrickxia camelliae</name>
    <dbReference type="NCBI Taxonomy" id="1707093"/>
    <lineage>
        <taxon>Bacteria</taxon>
        <taxon>Bacillati</taxon>
        <taxon>Bacillota</taxon>
        <taxon>Bacilli</taxon>
        <taxon>Bacillales</taxon>
        <taxon>Bacillaceae</taxon>
        <taxon>Heyndrickxia</taxon>
    </lineage>
</organism>
<feature type="domain" description="NERD" evidence="1">
    <location>
        <begin position="41"/>
        <end position="157"/>
    </location>
</feature>
<reference evidence="2 3" key="1">
    <citation type="submission" date="2017-11" db="EMBL/GenBank/DDBJ databases">
        <title>Bacillus camelliae sp. nov., isolated from pu'er tea.</title>
        <authorList>
            <person name="Niu L."/>
        </authorList>
    </citation>
    <scope>NUCLEOTIDE SEQUENCE [LARGE SCALE GENOMIC DNA]</scope>
    <source>
        <strain evidence="2 3">7578-1</strain>
    </source>
</reference>
<dbReference type="AlphaFoldDB" id="A0A2N3LHW6"/>
<evidence type="ECO:0000313" key="2">
    <source>
        <dbReference type="EMBL" id="PKR84155.1"/>
    </source>
</evidence>
<keyword evidence="3" id="KW-1185">Reference proteome</keyword>
<dbReference type="Pfam" id="PF08378">
    <property type="entry name" value="NERD"/>
    <property type="match status" value="1"/>
</dbReference>